<dbReference type="PANTHER" id="PTHR43403">
    <property type="entry name" value="NAD-SPECIFIC GLUTAMATE DEHYDROGENASE"/>
    <property type="match status" value="1"/>
</dbReference>
<dbReference type="GO" id="GO:0004352">
    <property type="term" value="F:glutamate dehydrogenase (NAD+) activity"/>
    <property type="evidence" value="ECO:0007669"/>
    <property type="project" value="InterPro"/>
</dbReference>
<dbReference type="EMBL" id="CP014544">
    <property type="protein sequence ID" value="AMO69162.1"/>
    <property type="molecule type" value="Genomic_DNA"/>
</dbReference>
<gene>
    <name evidence="7" type="ORF">AZF00_12980</name>
</gene>
<dbReference type="InterPro" id="IPR049056">
    <property type="entry name" value="NAD_Glu_DH_HM3"/>
</dbReference>
<dbReference type="Pfam" id="PF21079">
    <property type="entry name" value="GDH_HM2"/>
    <property type="match status" value="1"/>
</dbReference>
<dbReference type="Pfam" id="PF21078">
    <property type="entry name" value="GDH_HM3"/>
    <property type="match status" value="1"/>
</dbReference>
<dbReference type="KEGG" id="zal:AZF00_12980"/>
<evidence type="ECO:0000259" key="5">
    <source>
        <dbReference type="Pfam" id="PF21076"/>
    </source>
</evidence>
<dbReference type="InterPro" id="IPR049064">
    <property type="entry name" value="NAD_Glu_DH_ACT3"/>
</dbReference>
<dbReference type="Pfam" id="PF21074">
    <property type="entry name" value="GDH_C"/>
    <property type="match status" value="1"/>
</dbReference>
<dbReference type="GO" id="GO:0004069">
    <property type="term" value="F:L-aspartate:2-oxoglutarate aminotransferase activity"/>
    <property type="evidence" value="ECO:0007669"/>
    <property type="project" value="InterPro"/>
</dbReference>
<evidence type="ECO:0000259" key="3">
    <source>
        <dbReference type="Pfam" id="PF21074"/>
    </source>
</evidence>
<organism evidence="7 8">
    <name type="scientific">Zhongshania aliphaticivorans</name>
    <dbReference type="NCBI Taxonomy" id="1470434"/>
    <lineage>
        <taxon>Bacteria</taxon>
        <taxon>Pseudomonadati</taxon>
        <taxon>Pseudomonadota</taxon>
        <taxon>Gammaproteobacteria</taxon>
        <taxon>Cellvibrionales</taxon>
        <taxon>Spongiibacteraceae</taxon>
        <taxon>Zhongshania</taxon>
    </lineage>
</organism>
<dbReference type="InterPro" id="IPR049062">
    <property type="entry name" value="NAD_Glu_DH_ACT2"/>
</dbReference>
<evidence type="ECO:0000313" key="8">
    <source>
        <dbReference type="Proteomes" id="UP000074119"/>
    </source>
</evidence>
<dbReference type="RefSeq" id="WP_008248688.1">
    <property type="nucleotide sequence ID" value="NZ_CP014544.1"/>
</dbReference>
<dbReference type="InterPro" id="IPR036291">
    <property type="entry name" value="NAD(P)-bd_dom_sf"/>
</dbReference>
<dbReference type="Proteomes" id="UP000074119">
    <property type="component" value="Chromosome"/>
</dbReference>
<evidence type="ECO:0000259" key="4">
    <source>
        <dbReference type="Pfam" id="PF21075"/>
    </source>
</evidence>
<dbReference type="SUPFAM" id="SSF51735">
    <property type="entry name" value="NAD(P)-binding Rossmann-fold domains"/>
    <property type="match status" value="1"/>
</dbReference>
<feature type="domain" description="NAD-glutamate dehydrogenase N-terminal ACT1" evidence="4">
    <location>
        <begin position="29"/>
        <end position="167"/>
    </location>
</feature>
<protein>
    <submittedName>
        <fullName evidence="7">Uncharacterized protein</fullName>
    </submittedName>
</protein>
<proteinExistence type="predicted"/>
<dbReference type="Pfam" id="PF21077">
    <property type="entry name" value="GDH_ACT3"/>
    <property type="match status" value="1"/>
</dbReference>
<dbReference type="Pfam" id="PF05088">
    <property type="entry name" value="Bac_GDH_CD"/>
    <property type="match status" value="1"/>
</dbReference>
<feature type="domain" description="NAD-glutamate dehydrogenase catalytic" evidence="2">
    <location>
        <begin position="720"/>
        <end position="1214"/>
    </location>
</feature>
<evidence type="ECO:0000259" key="2">
    <source>
        <dbReference type="Pfam" id="PF05088"/>
    </source>
</evidence>
<dbReference type="InterPro" id="IPR024727">
    <property type="entry name" value="NAD_Glu_DH_N_ACT1"/>
</dbReference>
<dbReference type="GO" id="GO:0006538">
    <property type="term" value="P:L-glutamate catabolic process"/>
    <property type="evidence" value="ECO:0007669"/>
    <property type="project" value="InterPro"/>
</dbReference>
<reference evidence="7 8" key="1">
    <citation type="submission" date="2015-12" db="EMBL/GenBank/DDBJ databases">
        <authorList>
            <person name="Shamseldin A."/>
            <person name="Moawad H."/>
            <person name="Abd El-Rahim W.M."/>
            <person name="Sadowsky M.J."/>
        </authorList>
    </citation>
    <scope>NUCLEOTIDE SEQUENCE [LARGE SCALE GENOMIC DNA]</scope>
    <source>
        <strain evidence="7 8">SM2</strain>
    </source>
</reference>
<dbReference type="InterPro" id="IPR049058">
    <property type="entry name" value="NAD_Glu_DH_HM2"/>
</dbReference>
<dbReference type="InterPro" id="IPR048381">
    <property type="entry name" value="GDH_C"/>
</dbReference>
<dbReference type="PIRSF" id="PIRSF036761">
    <property type="entry name" value="GDH_Mll4104"/>
    <property type="match status" value="1"/>
</dbReference>
<dbReference type="PANTHER" id="PTHR43403:SF1">
    <property type="entry name" value="NAD-SPECIFIC GLUTAMATE DEHYDROGENASE"/>
    <property type="match status" value="1"/>
</dbReference>
<dbReference type="STRING" id="1470434.AZF00_12980"/>
<dbReference type="InterPro" id="IPR046346">
    <property type="entry name" value="Aminoacid_DH-like_N_sf"/>
</dbReference>
<keyword evidence="1" id="KW-0560">Oxidoreductase</keyword>
<dbReference type="Pfam" id="PF21075">
    <property type="entry name" value="GDH_ACT1"/>
    <property type="match status" value="1"/>
</dbReference>
<dbReference type="InterPro" id="IPR028971">
    <property type="entry name" value="NAD-GDH_cat"/>
</dbReference>
<dbReference type="InterPro" id="IPR007780">
    <property type="entry name" value="NAD_Glu_DH_bac"/>
</dbReference>
<evidence type="ECO:0000259" key="6">
    <source>
        <dbReference type="Pfam" id="PF21077"/>
    </source>
</evidence>
<name>A0A127M7F0_9GAMM</name>
<dbReference type="SUPFAM" id="SSF53223">
    <property type="entry name" value="Aminoacid dehydrogenase-like, N-terminal domain"/>
    <property type="match status" value="1"/>
</dbReference>
<evidence type="ECO:0000313" key="7">
    <source>
        <dbReference type="EMBL" id="AMO69162.1"/>
    </source>
</evidence>
<dbReference type="Pfam" id="PF21076">
    <property type="entry name" value="GDH_ACT2"/>
    <property type="match status" value="1"/>
</dbReference>
<feature type="domain" description="NAD-specific glutamate dehydrogenase C-terminal" evidence="3">
    <location>
        <begin position="1259"/>
        <end position="1595"/>
    </location>
</feature>
<feature type="domain" description="NAD-glutamate dehydrogenase ACT3" evidence="6">
    <location>
        <begin position="544"/>
        <end position="611"/>
    </location>
</feature>
<dbReference type="Pfam" id="PF21073">
    <property type="entry name" value="GDH_HM1"/>
    <property type="match status" value="1"/>
</dbReference>
<dbReference type="InterPro" id="IPR049059">
    <property type="entry name" value="NAD_Glu_DH_HM1"/>
</dbReference>
<evidence type="ECO:0000256" key="1">
    <source>
        <dbReference type="ARBA" id="ARBA00023002"/>
    </source>
</evidence>
<sequence>MKSKLGKLTRLIQQRLGNTPDSAALNALAARYWDVTASETITKRSAAELLDIVQSHLALAESRRADNPKIRISPPIDSGVLVLEMVAKDQPFIFDTLSSLMYDAGYTVILSNHPIFWVCRDKRGKLLDIVALDRKQQQHTDYHAESFVRYELEAGPSAISPNRLKQRIRKALDTIALIVTHWQPMREKAKSLQQYYSQSPAPMKARARRQVCNFLSWLTDNNLTFLAYVEMQLRQQGDKCSLHAVESSRLGLKLESTPWEHIESPQQREQILAHYLNSPRVLTITKSSELAPIRRFVPMDYIAIKDYNAKGELIGEHRFYGLMTRAAYNSRALDIPLLADRIHAAMNLAHFPPGSHNGKVMLQILETFPRDELFQSSAKKLFEIAMGLIAIEEQNRVRVFNRTDPFHRYYSILVYIPREQYSQHVREKIQILISAKLNAYSSDFSIYFTDNRMARLHLIVQVGTDEKKNLDNAAIEELICGVTESWQEKLKSVLYNNYPRKTAQQLFQSYADAFTAPYIAKTEIKKAAADIEQLEQLKNSGNNLAVKIYRDTSHRDERVELRCYFKHQPLALSEIQPRLNNLGLRLMLEDLYPVSVEHDETYWVQDFRAQTAVDVNHVFWHDASYFEQAFIAIHKELCDDDDFNRLIISADINWREVSLIRAYCRYLKQLGNYFEQNYLSKLLVDNGAISRLLIDLFHARFNPNIAERDTLQHKLNEQLDIALEAVQSLDADRLCRSLRTLIMATLRSNYYQTEDEEAENSAIYAFKFSTRDILEAPAPRPRYEIWVHSPNFEAVHLRGDKVARGGLRWSDRPEDFRTEVLGLVKAQMVKNAVIVPVGAKGGFVCRRLPENGSREAIQAEVISCYKDFIRAMLSLTDNLQGDRVIGPLLSVCHDDDDPYLVVAADKGTAAFSDIANGVSNDRGFWIGDAFASGGSNGYDHKKMGITAKGGWEAVKRHFREQNIDIQREEFTTIGIGDMAGDVFGNGMLLSKKTALLAAFNHLHIFLDPTPNTEESWKERKRLFKLPRSNWSDYNKALVSAGGDIYSRALKSITPSAQACQALALEHRAYAPDELIHHILQAPVDLLWNGGIGTYVKAEGETHQQAGDRANDNLRVNGSQLRCKAVGEGGNLGLTQAGRIEYALNGGRCNSDFIDNSAGVDSSDNEVNIKILLNELVAKQAISFVDRNKLLKSMTKDVEQQVLRNNYLQTQSISMVASQSPERLGEQAELIRILERDAGLDRKLESLPDEKTIQSRRTAGLGLTRPELACLLSYSKIHIKKILLDSTIPEDPYLAQELYRYFPQQLGDRYPDQISEHRLRREIICTVITNSLVNRMGNAFAHRLNDELGNSFEDIARAYTVARDLFDIRSLWADIEKLDNKVPDELQTRMMLEIRRLIKHVTLWLINNKEQLNNIQILISRYAEDIKLLADDIHHYLSKDELHRIEHRIAEYCNSGIPRRVAQRVVMLKALFASPDITWLKERTGAPAKVLSEIYFRLAEALQITWVRRHIDKLTADSRWHALARNALRDDLYQRHRELCAKVADDIDISANIVTELDNWLNNNSVQTAYLSNLITEVKSTQQANYLSLSVILRQLGRLSA</sequence>
<feature type="domain" description="NAD-glutamate dehydrogenase ACT2" evidence="5">
    <location>
        <begin position="398"/>
        <end position="487"/>
    </location>
</feature>
<accession>A0A127M7F0</accession>